<evidence type="ECO:0000313" key="2">
    <source>
        <dbReference type="EMBL" id="KAK2913199.1"/>
    </source>
</evidence>
<reference evidence="2" key="1">
    <citation type="submission" date="2023-08" db="EMBL/GenBank/DDBJ databases">
        <title>Chromosome-level Genome Assembly of mud carp (Cirrhinus molitorella).</title>
        <authorList>
            <person name="Liu H."/>
        </authorList>
    </citation>
    <scope>NUCLEOTIDE SEQUENCE</scope>
    <source>
        <strain evidence="2">Prfri</strain>
        <tissue evidence="2">Muscle</tissue>
    </source>
</reference>
<accession>A0AA88QGL6</accession>
<evidence type="ECO:0000256" key="1">
    <source>
        <dbReference type="SAM" id="MobiDB-lite"/>
    </source>
</evidence>
<dbReference type="Proteomes" id="UP001187343">
    <property type="component" value="Unassembled WGS sequence"/>
</dbReference>
<name>A0AA88QGL6_9TELE</name>
<protein>
    <submittedName>
        <fullName evidence="2">Uncharacterized protein</fullName>
    </submittedName>
</protein>
<organism evidence="2 3">
    <name type="scientific">Cirrhinus molitorella</name>
    <name type="common">mud carp</name>
    <dbReference type="NCBI Taxonomy" id="172907"/>
    <lineage>
        <taxon>Eukaryota</taxon>
        <taxon>Metazoa</taxon>
        <taxon>Chordata</taxon>
        <taxon>Craniata</taxon>
        <taxon>Vertebrata</taxon>
        <taxon>Euteleostomi</taxon>
        <taxon>Actinopterygii</taxon>
        <taxon>Neopterygii</taxon>
        <taxon>Teleostei</taxon>
        <taxon>Ostariophysi</taxon>
        <taxon>Cypriniformes</taxon>
        <taxon>Cyprinidae</taxon>
        <taxon>Labeoninae</taxon>
        <taxon>Labeonini</taxon>
        <taxon>Cirrhinus</taxon>
    </lineage>
</organism>
<comment type="caution">
    <text evidence="2">The sequence shown here is derived from an EMBL/GenBank/DDBJ whole genome shotgun (WGS) entry which is preliminary data.</text>
</comment>
<gene>
    <name evidence="2" type="ORF">Q8A67_001598</name>
</gene>
<feature type="region of interest" description="Disordered" evidence="1">
    <location>
        <begin position="21"/>
        <end position="49"/>
    </location>
</feature>
<keyword evidence="3" id="KW-1185">Reference proteome</keyword>
<evidence type="ECO:0000313" key="3">
    <source>
        <dbReference type="Proteomes" id="UP001187343"/>
    </source>
</evidence>
<sequence>MLSHHLQTTVQVTAEQRMAQKVERAPPTYRISPLHNGLKKKKSKKSNEDTMKKVNTSIFGQVLDYHWTLQLILQVLDNPGL</sequence>
<dbReference type="EMBL" id="JAUYZG010000002">
    <property type="protein sequence ID" value="KAK2913199.1"/>
    <property type="molecule type" value="Genomic_DNA"/>
</dbReference>
<proteinExistence type="predicted"/>
<dbReference type="AlphaFoldDB" id="A0AA88QGL6"/>